<keyword evidence="10" id="KW-0175">Coiled coil</keyword>
<feature type="domain" description="Histidine kinase" evidence="12">
    <location>
        <begin position="459"/>
        <end position="647"/>
    </location>
</feature>
<keyword evidence="11" id="KW-0472">Membrane</keyword>
<keyword evidence="4" id="KW-0808">Transferase</keyword>
<dbReference type="PROSITE" id="PS50109">
    <property type="entry name" value="HIS_KIN"/>
    <property type="match status" value="1"/>
</dbReference>
<dbReference type="SUPFAM" id="SSF55874">
    <property type="entry name" value="ATPase domain of HSP90 chaperone/DNA topoisomerase II/histidine kinase"/>
    <property type="match status" value="1"/>
</dbReference>
<dbReference type="InterPro" id="IPR050482">
    <property type="entry name" value="Sensor_HK_TwoCompSys"/>
</dbReference>
<dbReference type="PANTHER" id="PTHR24421">
    <property type="entry name" value="NITRATE/NITRITE SENSOR PROTEIN NARX-RELATED"/>
    <property type="match status" value="1"/>
</dbReference>
<proteinExistence type="predicted"/>
<dbReference type="Gene3D" id="3.30.565.10">
    <property type="entry name" value="Histidine kinase-like ATPase, C-terminal domain"/>
    <property type="match status" value="1"/>
</dbReference>
<keyword evidence="14" id="KW-1185">Reference proteome</keyword>
<keyword evidence="6" id="KW-0418">Kinase</keyword>
<dbReference type="SMART" id="SM00387">
    <property type="entry name" value="HATPase_c"/>
    <property type="match status" value="1"/>
</dbReference>
<evidence type="ECO:0000256" key="8">
    <source>
        <dbReference type="ARBA" id="ARBA00023012"/>
    </source>
</evidence>
<feature type="transmembrane region" description="Helical" evidence="11">
    <location>
        <begin position="6"/>
        <end position="23"/>
    </location>
</feature>
<evidence type="ECO:0000256" key="4">
    <source>
        <dbReference type="ARBA" id="ARBA00022679"/>
    </source>
</evidence>
<dbReference type="Proteomes" id="UP000315540">
    <property type="component" value="Unassembled WGS sequence"/>
</dbReference>
<evidence type="ECO:0000259" key="12">
    <source>
        <dbReference type="PROSITE" id="PS50109"/>
    </source>
</evidence>
<organism evidence="13 14">
    <name type="scientific">Aquimarina algicola</name>
    <dbReference type="NCBI Taxonomy" id="2589995"/>
    <lineage>
        <taxon>Bacteria</taxon>
        <taxon>Pseudomonadati</taxon>
        <taxon>Bacteroidota</taxon>
        <taxon>Flavobacteriia</taxon>
        <taxon>Flavobacteriales</taxon>
        <taxon>Flavobacteriaceae</taxon>
        <taxon>Aquimarina</taxon>
    </lineage>
</organism>
<comment type="catalytic activity">
    <reaction evidence="1">
        <text>ATP + protein L-histidine = ADP + protein N-phospho-L-histidine.</text>
        <dbReference type="EC" id="2.7.13.3"/>
    </reaction>
</comment>
<feature type="repeat" description="TPR" evidence="9">
    <location>
        <begin position="232"/>
        <end position="265"/>
    </location>
</feature>
<evidence type="ECO:0000256" key="2">
    <source>
        <dbReference type="ARBA" id="ARBA00012438"/>
    </source>
</evidence>
<evidence type="ECO:0000256" key="1">
    <source>
        <dbReference type="ARBA" id="ARBA00000085"/>
    </source>
</evidence>
<keyword evidence="11" id="KW-1133">Transmembrane helix</keyword>
<dbReference type="EMBL" id="VFWZ01000009">
    <property type="protein sequence ID" value="TPN82300.1"/>
    <property type="molecule type" value="Genomic_DNA"/>
</dbReference>
<dbReference type="InterPro" id="IPR036890">
    <property type="entry name" value="HATPase_C_sf"/>
</dbReference>
<dbReference type="OrthoDB" id="9778366at2"/>
<dbReference type="RefSeq" id="WP_140597231.1">
    <property type="nucleotide sequence ID" value="NZ_VFWZ01000009.1"/>
</dbReference>
<dbReference type="GO" id="GO:0046983">
    <property type="term" value="F:protein dimerization activity"/>
    <property type="evidence" value="ECO:0007669"/>
    <property type="project" value="InterPro"/>
</dbReference>
<dbReference type="Gene3D" id="1.25.40.10">
    <property type="entry name" value="Tetratricopeptide repeat domain"/>
    <property type="match status" value="2"/>
</dbReference>
<evidence type="ECO:0000313" key="13">
    <source>
        <dbReference type="EMBL" id="TPN82300.1"/>
    </source>
</evidence>
<keyword evidence="5" id="KW-0547">Nucleotide-binding</keyword>
<keyword evidence="8" id="KW-0902">Two-component regulatory system</keyword>
<evidence type="ECO:0000256" key="10">
    <source>
        <dbReference type="SAM" id="Coils"/>
    </source>
</evidence>
<dbReference type="AlphaFoldDB" id="A0A504J6H0"/>
<comment type="caution">
    <text evidence="13">The sequence shown here is derived from an EMBL/GenBank/DDBJ whole genome shotgun (WGS) entry which is preliminary data.</text>
</comment>
<keyword evidence="9" id="KW-0802">TPR repeat</keyword>
<keyword evidence="11" id="KW-0812">Transmembrane</keyword>
<dbReference type="GO" id="GO:0016020">
    <property type="term" value="C:membrane"/>
    <property type="evidence" value="ECO:0007669"/>
    <property type="project" value="InterPro"/>
</dbReference>
<dbReference type="PANTHER" id="PTHR24421:SF10">
    <property type="entry name" value="NITRATE_NITRITE SENSOR PROTEIN NARQ"/>
    <property type="match status" value="1"/>
</dbReference>
<evidence type="ECO:0000256" key="9">
    <source>
        <dbReference type="PROSITE-ProRule" id="PRU00339"/>
    </source>
</evidence>
<keyword evidence="7" id="KW-0067">ATP-binding</keyword>
<evidence type="ECO:0000256" key="11">
    <source>
        <dbReference type="SAM" id="Phobius"/>
    </source>
</evidence>
<dbReference type="InterPro" id="IPR011990">
    <property type="entry name" value="TPR-like_helical_dom_sf"/>
</dbReference>
<name>A0A504J6H0_9FLAO</name>
<evidence type="ECO:0000256" key="6">
    <source>
        <dbReference type="ARBA" id="ARBA00022777"/>
    </source>
</evidence>
<dbReference type="Pfam" id="PF07730">
    <property type="entry name" value="HisKA_3"/>
    <property type="match status" value="1"/>
</dbReference>
<evidence type="ECO:0000256" key="5">
    <source>
        <dbReference type="ARBA" id="ARBA00022741"/>
    </source>
</evidence>
<feature type="transmembrane region" description="Helical" evidence="11">
    <location>
        <begin position="394"/>
        <end position="413"/>
    </location>
</feature>
<evidence type="ECO:0000313" key="14">
    <source>
        <dbReference type="Proteomes" id="UP000315540"/>
    </source>
</evidence>
<feature type="coiled-coil region" evidence="10">
    <location>
        <begin position="347"/>
        <end position="392"/>
    </location>
</feature>
<dbReference type="GO" id="GO:0000155">
    <property type="term" value="F:phosphorelay sensor kinase activity"/>
    <property type="evidence" value="ECO:0007669"/>
    <property type="project" value="InterPro"/>
</dbReference>
<dbReference type="InterPro" id="IPR019734">
    <property type="entry name" value="TPR_rpt"/>
</dbReference>
<dbReference type="SMART" id="SM00028">
    <property type="entry name" value="TPR"/>
    <property type="match status" value="5"/>
</dbReference>
<dbReference type="SUPFAM" id="SSF48452">
    <property type="entry name" value="TPR-like"/>
    <property type="match status" value="2"/>
</dbReference>
<dbReference type="Pfam" id="PF13424">
    <property type="entry name" value="TPR_12"/>
    <property type="match status" value="1"/>
</dbReference>
<evidence type="ECO:0000256" key="7">
    <source>
        <dbReference type="ARBA" id="ARBA00022840"/>
    </source>
</evidence>
<gene>
    <name evidence="13" type="ORF">FHK87_23025</name>
</gene>
<dbReference type="Pfam" id="PF02518">
    <property type="entry name" value="HATPase_c"/>
    <property type="match status" value="1"/>
</dbReference>
<dbReference type="Gene3D" id="1.20.5.1930">
    <property type="match status" value="1"/>
</dbReference>
<evidence type="ECO:0000256" key="3">
    <source>
        <dbReference type="ARBA" id="ARBA00022553"/>
    </source>
</evidence>
<keyword evidence="3" id="KW-0597">Phosphoprotein</keyword>
<accession>A0A504J6H0</accession>
<dbReference type="GO" id="GO:0005524">
    <property type="term" value="F:ATP binding"/>
    <property type="evidence" value="ECO:0007669"/>
    <property type="project" value="UniProtKB-KW"/>
</dbReference>
<dbReference type="Pfam" id="PF13176">
    <property type="entry name" value="TPR_7"/>
    <property type="match status" value="1"/>
</dbReference>
<dbReference type="InterPro" id="IPR005467">
    <property type="entry name" value="His_kinase_dom"/>
</dbReference>
<protein>
    <recommendedName>
        <fullName evidence="2">histidine kinase</fullName>
        <ecNumber evidence="2">2.7.13.3</ecNumber>
    </recommendedName>
</protein>
<dbReference type="PROSITE" id="PS50005">
    <property type="entry name" value="TPR"/>
    <property type="match status" value="2"/>
</dbReference>
<dbReference type="EC" id="2.7.13.3" evidence="2"/>
<sequence length="652" mass="75690">MPTSTSLYSVIVYVLFMASNVAYTQSRIEDQLMTINDEREQLKKAESYVLVEEQRKEAFEIGQDVLKKTQNLLNKARANNVLASYHYFKYDTDSAFFYAKKGVELIKDKQDSSSLKLLSSFYLRLSHASRDKGLIEDSKKWALKGIEIEENGNNFGYLDRHLSNLAIIYRLTGDVPKALEIFESALKYKEVPNYYSSIGLCYLELKNYKQAIFYHNKSLDLYKANKNNRNQAVALLNIGVVYLNMYHDDKALTYFNKSLAIAKEYEYPLIILNNKINIGEILKERKEFRKAKKNYKEILSIAQASGHFKQQLFAYKKLKEIALEEKQYKAALTYTEQKNKLNDSITTLQKNEEIAKLEVEYETLKKEKEISVLKKNQELKELEIKKEQLQKRTVLYAFVIILIPLIGLLFLYYQKLKNQNLLNKKQKEISEQKIDALIRNQELKLIKNSIQVQNKERKRIAQELHDRIGGNLAAIKLQFEASKNDLDNLSDVYNQLDDTYEQVRVLSHELIPKKFNHSNFIQLVKEYMHNIGKASKLNINISTYQEDKINEMDVLFQNELFSVFQELITNTIKHASASVVEIQIEFIRNSINVLFEDNGKGFDISTMPLGIGLSNIKHRIQKLSGYIDINSNPKIGTVISIEIPILKHKSLI</sequence>
<reference evidence="13 14" key="1">
    <citation type="submission" date="2019-06" db="EMBL/GenBank/DDBJ databases">
        <authorList>
            <person name="Meng X."/>
        </authorList>
    </citation>
    <scope>NUCLEOTIDE SEQUENCE [LARGE SCALE GENOMIC DNA]</scope>
    <source>
        <strain evidence="13 14">M625</strain>
    </source>
</reference>
<dbReference type="InterPro" id="IPR011712">
    <property type="entry name" value="Sig_transdc_His_kin_sub3_dim/P"/>
</dbReference>
<feature type="repeat" description="TPR" evidence="9">
    <location>
        <begin position="192"/>
        <end position="225"/>
    </location>
</feature>
<dbReference type="CDD" id="cd16917">
    <property type="entry name" value="HATPase_UhpB-NarQ-NarX-like"/>
    <property type="match status" value="1"/>
</dbReference>
<dbReference type="InterPro" id="IPR003594">
    <property type="entry name" value="HATPase_dom"/>
</dbReference>